<dbReference type="Proteomes" id="UP000194000">
    <property type="component" value="Unassembled WGS sequence"/>
</dbReference>
<dbReference type="InterPro" id="IPR009057">
    <property type="entry name" value="Homeodomain-like_sf"/>
</dbReference>
<dbReference type="Pfam" id="PF00440">
    <property type="entry name" value="TetR_N"/>
    <property type="match status" value="1"/>
</dbReference>
<dbReference type="AlphaFoldDB" id="A0A1X1UM40"/>
<evidence type="ECO:0000313" key="6">
    <source>
        <dbReference type="EMBL" id="ORV57900.1"/>
    </source>
</evidence>
<keyword evidence="1" id="KW-0805">Transcription regulation</keyword>
<protein>
    <recommendedName>
        <fullName evidence="5">HTH tetR-type domain-containing protein</fullName>
    </recommendedName>
</protein>
<evidence type="ECO:0000256" key="2">
    <source>
        <dbReference type="ARBA" id="ARBA00023125"/>
    </source>
</evidence>
<evidence type="ECO:0000256" key="3">
    <source>
        <dbReference type="ARBA" id="ARBA00023163"/>
    </source>
</evidence>
<evidence type="ECO:0000259" key="5">
    <source>
        <dbReference type="PROSITE" id="PS50977"/>
    </source>
</evidence>
<comment type="caution">
    <text evidence="6">The sequence shown here is derived from an EMBL/GenBank/DDBJ whole genome shotgun (WGS) entry which is preliminary data.</text>
</comment>
<reference evidence="6 7" key="1">
    <citation type="submission" date="2016-01" db="EMBL/GenBank/DDBJ databases">
        <title>The new phylogeny of the genus Mycobacterium.</title>
        <authorList>
            <person name="Tarcisio F."/>
            <person name="Conor M."/>
            <person name="Antonella G."/>
            <person name="Elisabetta G."/>
            <person name="Giulia F.S."/>
            <person name="Sara T."/>
            <person name="Anna F."/>
            <person name="Clotilde B."/>
            <person name="Roberto B."/>
            <person name="Veronica D.S."/>
            <person name="Fabio R."/>
            <person name="Monica P."/>
            <person name="Olivier J."/>
            <person name="Enrico T."/>
            <person name="Nicola S."/>
        </authorList>
    </citation>
    <scope>NUCLEOTIDE SEQUENCE [LARGE SCALE GENOMIC DNA]</scope>
    <source>
        <strain evidence="6 7">DSM 45731</strain>
    </source>
</reference>
<dbReference type="RefSeq" id="WP_211281985.1">
    <property type="nucleotide sequence ID" value="NZ_LNAN01000019.1"/>
</dbReference>
<dbReference type="SUPFAM" id="SSF46689">
    <property type="entry name" value="Homeodomain-like"/>
    <property type="match status" value="1"/>
</dbReference>
<dbReference type="InterPro" id="IPR036271">
    <property type="entry name" value="Tet_transcr_reg_TetR-rel_C_sf"/>
</dbReference>
<name>A0A1X1UM40_9MYCO</name>
<dbReference type="STRING" id="1260918.AWC06_21435"/>
<feature type="DNA-binding region" description="H-T-H motif" evidence="4">
    <location>
        <begin position="29"/>
        <end position="48"/>
    </location>
</feature>
<dbReference type="PROSITE" id="PS50977">
    <property type="entry name" value="HTH_TETR_2"/>
    <property type="match status" value="1"/>
</dbReference>
<dbReference type="PRINTS" id="PR00455">
    <property type="entry name" value="HTHTETR"/>
</dbReference>
<sequence>MVDVRSSARESLLSAAAELTYERGITATGVDAIVNAAGVTKRTLYQHFGSKDALVAASLEARDAAAIQSLRAAAQKRAKRTGEPVILALFDVIDTVLSSSATAGCAFLNAALEIGGPEHPVRQAALHHLRSRERLVGEMLAQSGCATEDLTAQISLLVDGAFAVAGSGRDPRAARRAKDAARALLAGATR</sequence>
<dbReference type="GO" id="GO:0003677">
    <property type="term" value="F:DNA binding"/>
    <property type="evidence" value="ECO:0007669"/>
    <property type="project" value="UniProtKB-UniRule"/>
</dbReference>
<feature type="domain" description="HTH tetR-type" evidence="5">
    <location>
        <begin position="6"/>
        <end position="66"/>
    </location>
</feature>
<dbReference type="EMBL" id="LQOW01000028">
    <property type="protein sequence ID" value="ORV57900.1"/>
    <property type="molecule type" value="Genomic_DNA"/>
</dbReference>
<keyword evidence="3" id="KW-0804">Transcription</keyword>
<accession>A0A1X1UM40</accession>
<dbReference type="InterPro" id="IPR001647">
    <property type="entry name" value="HTH_TetR"/>
</dbReference>
<evidence type="ECO:0000313" key="7">
    <source>
        <dbReference type="Proteomes" id="UP000194000"/>
    </source>
</evidence>
<dbReference type="PANTHER" id="PTHR47506:SF1">
    <property type="entry name" value="HTH-TYPE TRANSCRIPTIONAL REGULATOR YJDC"/>
    <property type="match status" value="1"/>
</dbReference>
<proteinExistence type="predicted"/>
<gene>
    <name evidence="6" type="ORF">AWC06_21435</name>
</gene>
<dbReference type="PANTHER" id="PTHR47506">
    <property type="entry name" value="TRANSCRIPTIONAL REGULATORY PROTEIN"/>
    <property type="match status" value="1"/>
</dbReference>
<organism evidence="6 7">
    <name type="scientific">Mycobacterium fragae</name>
    <dbReference type="NCBI Taxonomy" id="1260918"/>
    <lineage>
        <taxon>Bacteria</taxon>
        <taxon>Bacillati</taxon>
        <taxon>Actinomycetota</taxon>
        <taxon>Actinomycetes</taxon>
        <taxon>Mycobacteriales</taxon>
        <taxon>Mycobacteriaceae</taxon>
        <taxon>Mycobacterium</taxon>
    </lineage>
</organism>
<dbReference type="Gene3D" id="1.10.357.10">
    <property type="entry name" value="Tetracycline Repressor, domain 2"/>
    <property type="match status" value="1"/>
</dbReference>
<dbReference type="SUPFAM" id="SSF48498">
    <property type="entry name" value="Tetracyclin repressor-like, C-terminal domain"/>
    <property type="match status" value="1"/>
</dbReference>
<evidence type="ECO:0000256" key="4">
    <source>
        <dbReference type="PROSITE-ProRule" id="PRU00335"/>
    </source>
</evidence>
<evidence type="ECO:0000256" key="1">
    <source>
        <dbReference type="ARBA" id="ARBA00023015"/>
    </source>
</evidence>
<keyword evidence="2 4" id="KW-0238">DNA-binding</keyword>
<keyword evidence="7" id="KW-1185">Reference proteome</keyword>